<sequence>MKCIAKLLFTLVLILVSNFTFSQQAMTPERAQQIALSKSDTESMKSSQDYLKKLEDEQKRLKKEQNKTEKYQKDLKSAQKDIEKTSKKIEKLEAQNQKVSNRITTSTLSVEDAQKQQIKLKENELEIQKLKLKKIDQQKKLEKISRQS</sequence>
<evidence type="ECO:0000256" key="2">
    <source>
        <dbReference type="SAM" id="SignalP"/>
    </source>
</evidence>
<evidence type="ECO:0008006" key="5">
    <source>
        <dbReference type="Google" id="ProtNLM"/>
    </source>
</evidence>
<keyword evidence="4" id="KW-1185">Reference proteome</keyword>
<dbReference type="RefSeq" id="WP_213258682.1">
    <property type="nucleotide sequence ID" value="NZ_JAGYWA010000005.1"/>
</dbReference>
<organism evidence="3 4">
    <name type="scientific">Flavobacterium branchiicola</name>
    <dbReference type="NCBI Taxonomy" id="1114875"/>
    <lineage>
        <taxon>Bacteria</taxon>
        <taxon>Pseudomonadati</taxon>
        <taxon>Bacteroidota</taxon>
        <taxon>Flavobacteriia</taxon>
        <taxon>Flavobacteriales</taxon>
        <taxon>Flavobacteriaceae</taxon>
        <taxon>Flavobacterium</taxon>
    </lineage>
</organism>
<name>A0ABV9PJI0_9FLAO</name>
<feature type="signal peptide" evidence="2">
    <location>
        <begin position="1"/>
        <end position="22"/>
    </location>
</feature>
<feature type="chain" id="PRO_5046163685" description="Peptidase M23" evidence="2">
    <location>
        <begin position="23"/>
        <end position="148"/>
    </location>
</feature>
<evidence type="ECO:0000313" key="4">
    <source>
        <dbReference type="Proteomes" id="UP001595935"/>
    </source>
</evidence>
<evidence type="ECO:0000313" key="3">
    <source>
        <dbReference type="EMBL" id="MFC4748715.1"/>
    </source>
</evidence>
<proteinExistence type="predicted"/>
<feature type="compositionally biased region" description="Basic and acidic residues" evidence="1">
    <location>
        <begin position="50"/>
        <end position="78"/>
    </location>
</feature>
<protein>
    <recommendedName>
        <fullName evidence="5">Peptidase M23</fullName>
    </recommendedName>
</protein>
<dbReference type="Proteomes" id="UP001595935">
    <property type="component" value="Unassembled WGS sequence"/>
</dbReference>
<dbReference type="EMBL" id="JBHSGV010000005">
    <property type="protein sequence ID" value="MFC4748715.1"/>
    <property type="molecule type" value="Genomic_DNA"/>
</dbReference>
<comment type="caution">
    <text evidence="3">The sequence shown here is derived from an EMBL/GenBank/DDBJ whole genome shotgun (WGS) entry which is preliminary data.</text>
</comment>
<feature type="region of interest" description="Disordered" evidence="1">
    <location>
        <begin position="32"/>
        <end position="78"/>
    </location>
</feature>
<feature type="compositionally biased region" description="Polar residues" evidence="1">
    <location>
        <begin position="34"/>
        <end position="49"/>
    </location>
</feature>
<accession>A0ABV9PJI0</accession>
<evidence type="ECO:0000256" key="1">
    <source>
        <dbReference type="SAM" id="MobiDB-lite"/>
    </source>
</evidence>
<gene>
    <name evidence="3" type="ORF">ACFO5S_14765</name>
</gene>
<keyword evidence="2" id="KW-0732">Signal</keyword>
<reference evidence="4" key="1">
    <citation type="journal article" date="2019" name="Int. J. Syst. Evol. Microbiol.">
        <title>The Global Catalogue of Microorganisms (GCM) 10K type strain sequencing project: providing services to taxonomists for standard genome sequencing and annotation.</title>
        <authorList>
            <consortium name="The Broad Institute Genomics Platform"/>
            <consortium name="The Broad Institute Genome Sequencing Center for Infectious Disease"/>
            <person name="Wu L."/>
            <person name="Ma J."/>
        </authorList>
    </citation>
    <scope>NUCLEOTIDE SEQUENCE [LARGE SCALE GENOMIC DNA]</scope>
    <source>
        <strain evidence="4">WYCCWR 13023</strain>
    </source>
</reference>